<evidence type="ECO:0000256" key="3">
    <source>
        <dbReference type="ARBA" id="ARBA00022737"/>
    </source>
</evidence>
<evidence type="ECO:0000313" key="10">
    <source>
        <dbReference type="Proteomes" id="UP000030129"/>
    </source>
</evidence>
<feature type="coiled-coil region" evidence="6">
    <location>
        <begin position="373"/>
        <end position="418"/>
    </location>
</feature>
<dbReference type="SMART" id="SM00028">
    <property type="entry name" value="TPR"/>
    <property type="match status" value="5"/>
</dbReference>
<evidence type="ECO:0000256" key="1">
    <source>
        <dbReference type="ARBA" id="ARBA00004496"/>
    </source>
</evidence>
<dbReference type="RefSeq" id="WP_035135656.1">
    <property type="nucleotide sequence ID" value="NZ_JRLV01000020.1"/>
</dbReference>
<keyword evidence="6" id="KW-0175">Coiled coil</keyword>
<organism evidence="9 10">
    <name type="scientific">Flavobacterium beibuense F44-8</name>
    <dbReference type="NCBI Taxonomy" id="1406840"/>
    <lineage>
        <taxon>Bacteria</taxon>
        <taxon>Pseudomonadati</taxon>
        <taxon>Bacteroidota</taxon>
        <taxon>Flavobacteriia</taxon>
        <taxon>Flavobacteriales</taxon>
        <taxon>Flavobacteriaceae</taxon>
        <taxon>Flavobacterium</taxon>
    </lineage>
</organism>
<dbReference type="Proteomes" id="UP000030129">
    <property type="component" value="Unassembled WGS sequence"/>
</dbReference>
<comment type="subcellular location">
    <subcellularLocation>
        <location evidence="1">Cytoplasm</location>
    </subcellularLocation>
</comment>
<comment type="similarity">
    <text evidence="5">Belongs to the Rap family.</text>
</comment>
<keyword evidence="4" id="KW-0802">TPR repeat</keyword>
<keyword evidence="8" id="KW-0732">Signal</keyword>
<gene>
    <name evidence="9" type="ORF">Q763_14990</name>
</gene>
<dbReference type="eggNOG" id="COG0457">
    <property type="taxonomic scope" value="Bacteria"/>
</dbReference>
<evidence type="ECO:0000256" key="2">
    <source>
        <dbReference type="ARBA" id="ARBA00022490"/>
    </source>
</evidence>
<evidence type="ECO:0000256" key="5">
    <source>
        <dbReference type="ARBA" id="ARBA00038253"/>
    </source>
</evidence>
<keyword evidence="2" id="KW-0963">Cytoplasm</keyword>
<dbReference type="Pfam" id="PF13424">
    <property type="entry name" value="TPR_12"/>
    <property type="match status" value="1"/>
</dbReference>
<keyword evidence="7" id="KW-0812">Transmembrane</keyword>
<proteinExistence type="inferred from homology"/>
<comment type="caution">
    <text evidence="9">The sequence shown here is derived from an EMBL/GenBank/DDBJ whole genome shotgun (WGS) entry which is preliminary data.</text>
</comment>
<feature type="signal peptide" evidence="8">
    <location>
        <begin position="1"/>
        <end position="27"/>
    </location>
</feature>
<accession>A0A0A2LH24</accession>
<keyword evidence="7" id="KW-0472">Membrane</keyword>
<dbReference type="GO" id="GO:0003677">
    <property type="term" value="F:DNA binding"/>
    <property type="evidence" value="ECO:0007669"/>
    <property type="project" value="InterPro"/>
</dbReference>
<evidence type="ECO:0000313" key="9">
    <source>
        <dbReference type="EMBL" id="KGO79179.1"/>
    </source>
</evidence>
<dbReference type="PANTHER" id="PTHR46630:SF1">
    <property type="entry name" value="TETRATRICOPEPTIDE REPEAT PROTEIN 29"/>
    <property type="match status" value="1"/>
</dbReference>
<sequence length="547" mass="64241">MRHFKNIGYKRPLLLVLCFFLCLPLWANNNYDSYNKATCDSIIHKGIKSSEKGNYIKALEYFTVAREMAVKEKWDQEIYSVLFNMGFAYYSMFDDGEALKYFLDAYNIAITQKWTVNELECLNNIANLYTREKMYDKAIEYYTKSSEKAVEENIESHIGLPLMNLGYIYNRLDQPEKARPYLQQSIKLLENDFLLSAKVLLLENDLLLGDVLKARKGAWDMYNEEPNVSENGLEMFLWIIISKTYFKENQYAQAVSYAQRALNSGSDPEYKKMIFKLMADIYEKSGSYHNALRYKDSIFEAERKLNERKNGRMFENNRVKFEIQNYKNQLYAKEEKLSAERKTFYAIIVIICAVVVILVLIFRQKKIIAERNRNITELNLEKEKNHNLELEREVTKALLEQERLNDEIEAKNRKLSAKALYLSDRNEIIEEIVAYLSKRPKLAKDQTLANHVSSLKAYLRADKEWDNFIKHFEEVNQGFLSRLKEQHPDLTVNDIRFIAYIYMNLSVKEIATILNITIVAAKKRKERLAAKMEISKEVDIYAYISGV</sequence>
<dbReference type="Gene3D" id="1.25.40.10">
    <property type="entry name" value="Tetratricopeptide repeat domain"/>
    <property type="match status" value="2"/>
</dbReference>
<dbReference type="SUPFAM" id="SSF46894">
    <property type="entry name" value="C-terminal effector domain of the bipartite response regulators"/>
    <property type="match status" value="1"/>
</dbReference>
<evidence type="ECO:0000256" key="6">
    <source>
        <dbReference type="SAM" id="Coils"/>
    </source>
</evidence>
<keyword evidence="3" id="KW-0677">Repeat</keyword>
<dbReference type="InterPro" id="IPR051476">
    <property type="entry name" value="Bac_ResReg_Asp_Phosphatase"/>
</dbReference>
<feature type="chain" id="PRO_5002002195" description="HTH luxR-type domain-containing protein" evidence="8">
    <location>
        <begin position="28"/>
        <end position="547"/>
    </location>
</feature>
<dbReference type="GO" id="GO:0006355">
    <property type="term" value="P:regulation of DNA-templated transcription"/>
    <property type="evidence" value="ECO:0007669"/>
    <property type="project" value="InterPro"/>
</dbReference>
<dbReference type="AlphaFoldDB" id="A0A0A2LH24"/>
<keyword evidence="7" id="KW-1133">Transmembrane helix</keyword>
<evidence type="ECO:0000256" key="7">
    <source>
        <dbReference type="SAM" id="Phobius"/>
    </source>
</evidence>
<dbReference type="STRING" id="1406840.Q763_14990"/>
<protein>
    <recommendedName>
        <fullName evidence="11">HTH luxR-type domain-containing protein</fullName>
    </recommendedName>
</protein>
<dbReference type="EMBL" id="JRLV01000020">
    <property type="protein sequence ID" value="KGO79179.1"/>
    <property type="molecule type" value="Genomic_DNA"/>
</dbReference>
<feature type="transmembrane region" description="Helical" evidence="7">
    <location>
        <begin position="343"/>
        <end position="362"/>
    </location>
</feature>
<evidence type="ECO:0000256" key="8">
    <source>
        <dbReference type="SAM" id="SignalP"/>
    </source>
</evidence>
<dbReference type="SUPFAM" id="SSF48452">
    <property type="entry name" value="TPR-like"/>
    <property type="match status" value="2"/>
</dbReference>
<reference evidence="9 10" key="1">
    <citation type="submission" date="2013-09" db="EMBL/GenBank/DDBJ databases">
        <authorList>
            <person name="Zeng Z."/>
            <person name="Chen C."/>
        </authorList>
    </citation>
    <scope>NUCLEOTIDE SEQUENCE [LARGE SCALE GENOMIC DNA]</scope>
    <source>
        <strain evidence="9 10">F44-8</strain>
    </source>
</reference>
<name>A0A0A2LH24_9FLAO</name>
<dbReference type="InterPro" id="IPR016032">
    <property type="entry name" value="Sig_transdc_resp-reg_C-effctor"/>
</dbReference>
<keyword evidence="10" id="KW-1185">Reference proteome</keyword>
<dbReference type="GO" id="GO:0005737">
    <property type="term" value="C:cytoplasm"/>
    <property type="evidence" value="ECO:0007669"/>
    <property type="project" value="UniProtKB-SubCell"/>
</dbReference>
<evidence type="ECO:0008006" key="11">
    <source>
        <dbReference type="Google" id="ProtNLM"/>
    </source>
</evidence>
<dbReference type="InterPro" id="IPR019734">
    <property type="entry name" value="TPR_rpt"/>
</dbReference>
<dbReference type="PANTHER" id="PTHR46630">
    <property type="entry name" value="TETRATRICOPEPTIDE REPEAT PROTEIN 29"/>
    <property type="match status" value="1"/>
</dbReference>
<evidence type="ECO:0000256" key="4">
    <source>
        <dbReference type="ARBA" id="ARBA00022803"/>
    </source>
</evidence>
<dbReference type="InterPro" id="IPR011990">
    <property type="entry name" value="TPR-like_helical_dom_sf"/>
</dbReference>